<protein>
    <submittedName>
        <fullName evidence="1">Uncharacterized protein</fullName>
    </submittedName>
</protein>
<sequence length="25" mass="3136">MIPFDFWLTENLFCNFIHQVNFLFV</sequence>
<dbReference type="AlphaFoldDB" id="A0A2P2NAP3"/>
<name>A0A2P2NAP3_RHIMU</name>
<accession>A0A2P2NAP3</accession>
<reference evidence="1" key="1">
    <citation type="submission" date="2018-02" db="EMBL/GenBank/DDBJ databases">
        <title>Rhizophora mucronata_Transcriptome.</title>
        <authorList>
            <person name="Meera S.P."/>
            <person name="Sreeshan A."/>
            <person name="Augustine A."/>
        </authorList>
    </citation>
    <scope>NUCLEOTIDE SEQUENCE</scope>
    <source>
        <tissue evidence="1">Leaf</tissue>
    </source>
</reference>
<proteinExistence type="predicted"/>
<organism evidence="1">
    <name type="scientific">Rhizophora mucronata</name>
    <name type="common">Asiatic mangrove</name>
    <dbReference type="NCBI Taxonomy" id="61149"/>
    <lineage>
        <taxon>Eukaryota</taxon>
        <taxon>Viridiplantae</taxon>
        <taxon>Streptophyta</taxon>
        <taxon>Embryophyta</taxon>
        <taxon>Tracheophyta</taxon>
        <taxon>Spermatophyta</taxon>
        <taxon>Magnoliopsida</taxon>
        <taxon>eudicotyledons</taxon>
        <taxon>Gunneridae</taxon>
        <taxon>Pentapetalae</taxon>
        <taxon>rosids</taxon>
        <taxon>fabids</taxon>
        <taxon>Malpighiales</taxon>
        <taxon>Rhizophoraceae</taxon>
        <taxon>Rhizophora</taxon>
    </lineage>
</organism>
<dbReference type="EMBL" id="GGEC01059054">
    <property type="protein sequence ID" value="MBX39538.1"/>
    <property type="molecule type" value="Transcribed_RNA"/>
</dbReference>
<evidence type="ECO:0000313" key="1">
    <source>
        <dbReference type="EMBL" id="MBX39538.1"/>
    </source>
</evidence>